<dbReference type="Pfam" id="PF03767">
    <property type="entry name" value="Acid_phosphat_B"/>
    <property type="match status" value="1"/>
</dbReference>
<sequence length="295" mass="30373">MRRAALAAGAFAGLAACSPAAQVAAPAPTPAPAPANPPAGMQYLYGSGEAAALSVQVWQALAAYVSDRVKARPANSVVLADGASLATPSFAPCGTKPYAAIFDVDETVVLNIGFEFHDARTGRGWNAADWDAWEKTGEGAVAAVPGAAEGVARLRGMGVTVIFNTNRAVANAEATARAIRAAGLGEAVHGETLYLAGDDGQGNRKDGRRATIAAKYCVLAQGGDQLGDFSDLFNATGQSVPARRALTVGTPVSTLWGRGWFVLPNPVYGTALRGGFDDVFPMDKRWDLPADGGKN</sequence>
<proteinExistence type="predicted"/>
<organism evidence="3 4">
    <name type="scientific">Sphingobium amiense</name>
    <dbReference type="NCBI Taxonomy" id="135719"/>
    <lineage>
        <taxon>Bacteria</taxon>
        <taxon>Pseudomonadati</taxon>
        <taxon>Pseudomonadota</taxon>
        <taxon>Alphaproteobacteria</taxon>
        <taxon>Sphingomonadales</taxon>
        <taxon>Sphingomonadaceae</taxon>
        <taxon>Sphingobium</taxon>
    </lineage>
</organism>
<dbReference type="Proteomes" id="UP000279959">
    <property type="component" value="Chromosome"/>
</dbReference>
<dbReference type="SUPFAM" id="SSF56784">
    <property type="entry name" value="HAD-like"/>
    <property type="match status" value="1"/>
</dbReference>
<protein>
    <submittedName>
        <fullName evidence="3">Acid phosphatase</fullName>
    </submittedName>
</protein>
<evidence type="ECO:0000313" key="4">
    <source>
        <dbReference type="Proteomes" id="UP000279959"/>
    </source>
</evidence>
<dbReference type="InterPro" id="IPR023214">
    <property type="entry name" value="HAD_sf"/>
</dbReference>
<dbReference type="Gene3D" id="3.40.50.1000">
    <property type="entry name" value="HAD superfamily/HAD-like"/>
    <property type="match status" value="1"/>
</dbReference>
<dbReference type="PROSITE" id="PS51257">
    <property type="entry name" value="PROKAR_LIPOPROTEIN"/>
    <property type="match status" value="1"/>
</dbReference>
<name>A0A494W853_9SPHN</name>
<dbReference type="InterPro" id="IPR036412">
    <property type="entry name" value="HAD-like_sf"/>
</dbReference>
<dbReference type="AlphaFoldDB" id="A0A494W853"/>
<keyword evidence="1 2" id="KW-0732">Signal</keyword>
<dbReference type="InterPro" id="IPR006423">
    <property type="entry name" value="Lipo_e_P4"/>
</dbReference>
<keyword evidence="4" id="KW-1185">Reference proteome</keyword>
<dbReference type="GO" id="GO:0009279">
    <property type="term" value="C:cell outer membrane"/>
    <property type="evidence" value="ECO:0007669"/>
    <property type="project" value="InterPro"/>
</dbReference>
<reference evidence="3 4" key="1">
    <citation type="submission" date="2018-05" db="EMBL/GenBank/DDBJ databases">
        <title>Complete Genome Sequence of the Nonylphenol-Degrading Bacterium Sphingobium amiense DSM 16289T.</title>
        <authorList>
            <person name="Ootsuka M."/>
            <person name="Nishizawa T."/>
            <person name="Ohta H."/>
        </authorList>
    </citation>
    <scope>NUCLEOTIDE SEQUENCE [LARGE SCALE GENOMIC DNA]</scope>
    <source>
        <strain evidence="3 4">DSM 16289</strain>
    </source>
</reference>
<feature type="signal peptide" evidence="2">
    <location>
        <begin position="1"/>
        <end position="23"/>
    </location>
</feature>
<accession>A0A494W853</accession>
<evidence type="ECO:0000256" key="2">
    <source>
        <dbReference type="SAM" id="SignalP"/>
    </source>
</evidence>
<gene>
    <name evidence="3" type="ORF">SAMIE_1022580</name>
</gene>
<dbReference type="RefSeq" id="WP_066702520.1">
    <property type="nucleotide sequence ID" value="NZ_AP018664.1"/>
</dbReference>
<dbReference type="KEGG" id="sami:SAMIE_1022580"/>
<evidence type="ECO:0000313" key="3">
    <source>
        <dbReference type="EMBL" id="BBD98757.1"/>
    </source>
</evidence>
<feature type="chain" id="PRO_5019857915" evidence="2">
    <location>
        <begin position="24"/>
        <end position="295"/>
    </location>
</feature>
<evidence type="ECO:0000256" key="1">
    <source>
        <dbReference type="ARBA" id="ARBA00022729"/>
    </source>
</evidence>
<dbReference type="EMBL" id="AP018664">
    <property type="protein sequence ID" value="BBD98757.1"/>
    <property type="molecule type" value="Genomic_DNA"/>
</dbReference>
<dbReference type="SFLD" id="SFLDG01125">
    <property type="entry name" value="C1.1:_Acid_Phosphatase_Like"/>
    <property type="match status" value="1"/>
</dbReference>
<dbReference type="InterPro" id="IPR005519">
    <property type="entry name" value="Acid_phosphat_B-like"/>
</dbReference>
<dbReference type="SFLD" id="SFLDS00003">
    <property type="entry name" value="Haloacid_Dehalogenase"/>
    <property type="match status" value="1"/>
</dbReference>